<feature type="transmembrane region" description="Helical" evidence="8">
    <location>
        <begin position="216"/>
        <end position="237"/>
    </location>
</feature>
<dbReference type="PANTHER" id="PTHR22950">
    <property type="entry name" value="AMINO ACID TRANSPORTER"/>
    <property type="match status" value="1"/>
</dbReference>
<evidence type="ECO:0000256" key="4">
    <source>
        <dbReference type="ARBA" id="ARBA00022970"/>
    </source>
</evidence>
<feature type="transmembrane region" description="Helical" evidence="8">
    <location>
        <begin position="411"/>
        <end position="432"/>
    </location>
</feature>
<feature type="compositionally biased region" description="Basic and acidic residues" evidence="7">
    <location>
        <begin position="58"/>
        <end position="76"/>
    </location>
</feature>
<evidence type="ECO:0000256" key="8">
    <source>
        <dbReference type="SAM" id="Phobius"/>
    </source>
</evidence>
<comment type="subcellular location">
    <subcellularLocation>
        <location evidence="1">Membrane</location>
        <topology evidence="1">Multi-pass membrane protein</topology>
    </subcellularLocation>
</comment>
<evidence type="ECO:0000256" key="3">
    <source>
        <dbReference type="ARBA" id="ARBA00022692"/>
    </source>
</evidence>
<keyword evidence="5 8" id="KW-1133">Transmembrane helix</keyword>
<name>A0A8R1DZ01_CAEJA</name>
<sequence length="699" mass="77491">MFRFTSSQVLEPFVMPSCDCWRPERPLIRIPGKMLSYCLWFNTVEGFVKVYEDSKGDEKSETVERESETPRGDGRHFAKTLAPFPTGKRGALAAGCWTDTKPLEQLEEVHCVSLSSISCSGFFQYSSISVGSIPYIYTFRYKMKKRDKEDEEGLLNRKTFAGSVSSVLIGEYDSDSEYSPQDPSFSAWPHVFNLANCIIGVSVLAMPYVFQQCGILLASVMIAICAVLTKLTCHFLAETAFNTRTNSFESLAMATLGPNGRRFVELCLLIYLVSSIVAFIVVIGDIGPHLVAEFLELEAPTNRLRILVMLVVVVFIVLPLSVIDDLKKFSVISSLACLFYSMFVVRMMIESLPTIYEGEWSVHVVWWRPQGFLTCLPIVCMAMCCQTQLFPVISCIKEATANRVDFVVSQSINICAAMYAAVGVFGYVAFYSHELHGDVLVQFPPTIITQSLKLAFLLSIAVSIPLLMFPARTALFCLILRDTDSTSIGVDLEKFTFHTLTAIILIFNTVLAILTPNVEFILGLTGAFIGSLVSTILPSTIYIVYQSNETHNRARKSGASTSTAKMCFIVGVFILVASTCAILIAEKKTSVVQKPKAKDVSGGEDDPVLKSLESLEEKVLDANLNISAKLNDISEMAAKGNDSEAVRMLVEMKSQQKIQQQLIERQEQIFAQLNKKTEELINLTTEEKKAGELPPEQGM</sequence>
<evidence type="ECO:0000256" key="7">
    <source>
        <dbReference type="SAM" id="MobiDB-lite"/>
    </source>
</evidence>
<dbReference type="PANTHER" id="PTHR22950:SF646">
    <property type="entry name" value="SODIUM-COUPLED NEUTRAL AMINO ACID TRANSPORTER 10-RELATED"/>
    <property type="match status" value="1"/>
</dbReference>
<evidence type="ECO:0000259" key="9">
    <source>
        <dbReference type="Pfam" id="PF01490"/>
    </source>
</evidence>
<dbReference type="AlphaFoldDB" id="A0A8R1DZ01"/>
<proteinExistence type="predicted"/>
<organism evidence="10 11">
    <name type="scientific">Caenorhabditis japonica</name>
    <dbReference type="NCBI Taxonomy" id="281687"/>
    <lineage>
        <taxon>Eukaryota</taxon>
        <taxon>Metazoa</taxon>
        <taxon>Ecdysozoa</taxon>
        <taxon>Nematoda</taxon>
        <taxon>Chromadorea</taxon>
        <taxon>Rhabditida</taxon>
        <taxon>Rhabditina</taxon>
        <taxon>Rhabditomorpha</taxon>
        <taxon>Rhabditoidea</taxon>
        <taxon>Rhabditidae</taxon>
        <taxon>Peloderinae</taxon>
        <taxon>Caenorhabditis</taxon>
    </lineage>
</organism>
<feature type="region of interest" description="Disordered" evidence="7">
    <location>
        <begin position="58"/>
        <end position="78"/>
    </location>
</feature>
<keyword evidence="3 8" id="KW-0812">Transmembrane</keyword>
<keyword evidence="6 8" id="KW-0472">Membrane</keyword>
<reference evidence="11" key="1">
    <citation type="submission" date="2010-08" db="EMBL/GenBank/DDBJ databases">
        <authorList>
            <consortium name="Caenorhabditis japonica Sequencing Consortium"/>
            <person name="Wilson R.K."/>
        </authorList>
    </citation>
    <scope>NUCLEOTIDE SEQUENCE [LARGE SCALE GENOMIC DNA]</scope>
    <source>
        <strain evidence="11">DF5081</strain>
    </source>
</reference>
<evidence type="ECO:0000256" key="1">
    <source>
        <dbReference type="ARBA" id="ARBA00004141"/>
    </source>
</evidence>
<keyword evidence="11" id="KW-1185">Reference proteome</keyword>
<feature type="transmembrane region" description="Helical" evidence="8">
    <location>
        <begin position="304"/>
        <end position="322"/>
    </location>
</feature>
<keyword evidence="2" id="KW-0813">Transport</keyword>
<protein>
    <submittedName>
        <fullName evidence="10">Aa_trans domain-containing protein</fullName>
    </submittedName>
</protein>
<feature type="transmembrane region" description="Helical" evidence="8">
    <location>
        <begin position="122"/>
        <end position="139"/>
    </location>
</feature>
<dbReference type="Proteomes" id="UP000005237">
    <property type="component" value="Unassembled WGS sequence"/>
</dbReference>
<feature type="transmembrane region" description="Helical" evidence="8">
    <location>
        <begin position="369"/>
        <end position="390"/>
    </location>
</feature>
<keyword evidence="4" id="KW-0029">Amino-acid transport</keyword>
<dbReference type="GO" id="GO:0015179">
    <property type="term" value="F:L-amino acid transmembrane transporter activity"/>
    <property type="evidence" value="ECO:0007669"/>
    <property type="project" value="TreeGrafter"/>
</dbReference>
<dbReference type="EnsemblMetazoa" id="CJA16327a.1">
    <property type="protein sequence ID" value="CJA16327a.1"/>
    <property type="gene ID" value="WBGene00135531"/>
</dbReference>
<feature type="transmembrane region" description="Helical" evidence="8">
    <location>
        <begin position="566"/>
        <end position="585"/>
    </location>
</feature>
<evidence type="ECO:0000256" key="6">
    <source>
        <dbReference type="ARBA" id="ARBA00023136"/>
    </source>
</evidence>
<accession>A0A8R1DZ01</accession>
<evidence type="ECO:0000313" key="10">
    <source>
        <dbReference type="EnsemblMetazoa" id="CJA16327a.1"/>
    </source>
</evidence>
<feature type="transmembrane region" description="Helical" evidence="8">
    <location>
        <begin position="495"/>
        <end position="514"/>
    </location>
</feature>
<reference evidence="10" key="2">
    <citation type="submission" date="2022-06" db="UniProtKB">
        <authorList>
            <consortium name="EnsemblMetazoa"/>
        </authorList>
    </citation>
    <scope>IDENTIFICATION</scope>
    <source>
        <strain evidence="10">DF5081</strain>
    </source>
</reference>
<feature type="transmembrane region" description="Helical" evidence="8">
    <location>
        <begin position="329"/>
        <end position="349"/>
    </location>
</feature>
<feature type="transmembrane region" description="Helical" evidence="8">
    <location>
        <begin position="452"/>
        <end position="475"/>
    </location>
</feature>
<evidence type="ECO:0000256" key="5">
    <source>
        <dbReference type="ARBA" id="ARBA00022989"/>
    </source>
</evidence>
<dbReference type="GO" id="GO:0016020">
    <property type="term" value="C:membrane"/>
    <property type="evidence" value="ECO:0007669"/>
    <property type="project" value="UniProtKB-SubCell"/>
</dbReference>
<feature type="transmembrane region" description="Helical" evidence="8">
    <location>
        <begin position="520"/>
        <end position="545"/>
    </location>
</feature>
<dbReference type="InterPro" id="IPR013057">
    <property type="entry name" value="AA_transpt_TM"/>
</dbReference>
<dbReference type="Pfam" id="PF01490">
    <property type="entry name" value="Aa_trans"/>
    <property type="match status" value="1"/>
</dbReference>
<feature type="transmembrane region" description="Helical" evidence="8">
    <location>
        <begin position="191"/>
        <end position="210"/>
    </location>
</feature>
<evidence type="ECO:0000313" key="11">
    <source>
        <dbReference type="Proteomes" id="UP000005237"/>
    </source>
</evidence>
<feature type="transmembrane region" description="Helical" evidence="8">
    <location>
        <begin position="263"/>
        <end position="284"/>
    </location>
</feature>
<evidence type="ECO:0000256" key="2">
    <source>
        <dbReference type="ARBA" id="ARBA00022448"/>
    </source>
</evidence>
<feature type="domain" description="Amino acid transporter transmembrane" evidence="9">
    <location>
        <begin position="186"/>
        <end position="582"/>
    </location>
</feature>